<sequence>MSGGETKRNIIDYMEI</sequence>
<organism evidence="1">
    <name type="scientific">Arundo donax</name>
    <name type="common">Giant reed</name>
    <name type="synonym">Donax arundinaceus</name>
    <dbReference type="NCBI Taxonomy" id="35708"/>
    <lineage>
        <taxon>Eukaryota</taxon>
        <taxon>Viridiplantae</taxon>
        <taxon>Streptophyta</taxon>
        <taxon>Embryophyta</taxon>
        <taxon>Tracheophyta</taxon>
        <taxon>Spermatophyta</taxon>
        <taxon>Magnoliopsida</taxon>
        <taxon>Liliopsida</taxon>
        <taxon>Poales</taxon>
        <taxon>Poaceae</taxon>
        <taxon>PACMAD clade</taxon>
        <taxon>Arundinoideae</taxon>
        <taxon>Arundineae</taxon>
        <taxon>Arundo</taxon>
    </lineage>
</organism>
<reference evidence="1" key="2">
    <citation type="journal article" date="2015" name="Data Brief">
        <title>Shoot transcriptome of the giant reed, Arundo donax.</title>
        <authorList>
            <person name="Barrero R.A."/>
            <person name="Guerrero F.D."/>
            <person name="Moolhuijzen P."/>
            <person name="Goolsby J.A."/>
            <person name="Tidwell J."/>
            <person name="Bellgard S.E."/>
            <person name="Bellgard M.I."/>
        </authorList>
    </citation>
    <scope>NUCLEOTIDE SEQUENCE</scope>
    <source>
        <tissue evidence="1">Shoot tissue taken approximately 20 cm above the soil surface</tissue>
    </source>
</reference>
<dbReference type="EMBL" id="GBRH01250970">
    <property type="protein sequence ID" value="JAD46925.1"/>
    <property type="molecule type" value="Transcribed_RNA"/>
</dbReference>
<dbReference type="AlphaFoldDB" id="A0A0A9AD77"/>
<evidence type="ECO:0000313" key="1">
    <source>
        <dbReference type="EMBL" id="JAD46925.1"/>
    </source>
</evidence>
<accession>A0A0A9AD77</accession>
<protein>
    <submittedName>
        <fullName evidence="1">Uncharacterized protein</fullName>
    </submittedName>
</protein>
<proteinExistence type="predicted"/>
<name>A0A0A9AD77_ARUDO</name>
<reference evidence="1" key="1">
    <citation type="submission" date="2014-09" db="EMBL/GenBank/DDBJ databases">
        <authorList>
            <person name="Magalhaes I.L.F."/>
            <person name="Oliveira U."/>
            <person name="Santos F.R."/>
            <person name="Vidigal T.H.D.A."/>
            <person name="Brescovit A.D."/>
            <person name="Santos A.J."/>
        </authorList>
    </citation>
    <scope>NUCLEOTIDE SEQUENCE</scope>
    <source>
        <tissue evidence="1">Shoot tissue taken approximately 20 cm above the soil surface</tissue>
    </source>
</reference>